<dbReference type="HAMAP" id="MF_00511">
    <property type="entry name" value="Ribosomal_eS17"/>
    <property type="match status" value="1"/>
</dbReference>
<dbReference type="GO" id="GO:0005840">
    <property type="term" value="C:ribosome"/>
    <property type="evidence" value="ECO:0007669"/>
    <property type="project" value="UniProtKB-KW"/>
</dbReference>
<proteinExistence type="inferred from homology"/>
<dbReference type="GO" id="GO:0006412">
    <property type="term" value="P:translation"/>
    <property type="evidence" value="ECO:0007669"/>
    <property type="project" value="InterPro"/>
</dbReference>
<dbReference type="Gene3D" id="1.10.60.20">
    <property type="entry name" value="Ribosomal protein S17e-like"/>
    <property type="match status" value="1"/>
</dbReference>
<organism evidence="4 5">
    <name type="scientific">Plasmodium yoelii yoelii</name>
    <dbReference type="NCBI Taxonomy" id="73239"/>
    <lineage>
        <taxon>Eukaryota</taxon>
        <taxon>Sar</taxon>
        <taxon>Alveolata</taxon>
        <taxon>Apicomplexa</taxon>
        <taxon>Aconoidasida</taxon>
        <taxon>Haemosporida</taxon>
        <taxon>Plasmodiidae</taxon>
        <taxon>Plasmodium</taxon>
        <taxon>Plasmodium (Vinckeia)</taxon>
    </lineage>
</organism>
<dbReference type="PANTHER" id="PTHR10732:SF0">
    <property type="entry name" value="40S RIBOSOMAL PROTEIN S17"/>
    <property type="match status" value="1"/>
</dbReference>
<protein>
    <submittedName>
        <fullName evidence="4">Ribosomal S17, putative</fullName>
    </submittedName>
</protein>
<sequence>MEKLNAYAKKFNINYRESLDGLNISLLNNPVFKSMGGKKFDIDMNDIEEEIQKHTINLEHMCNENGSKNKSKINILNIHYSDHQKLLYSLLAFLIENKIYSFKGYIISSFVIKINTSYYSAWIYRRKCLKKLNLNYLNDLEFTRFIISENIKSFQSWYHRRWLIEYIYKSNLKKKGKNNDQKEQNNVTQIGIPEDDEMKRNVQKMEKNIYSNVHKNMCNDDDLFDHEQNFISSDEEICSIHSSNESYHENVFISNFENSDLDIEKEDILHENFKDIIENSTFFKNSLHKNEEIKINIYEFLYNELLYTNCHIFLDTKNYNSWAHKTWLINKFSMLTKNKYIYDKYNILLHEYNYINYFLKCDIYNNSVWVYRHFIFTKLKHIKNINKLEKEIIFCLNYGQQFYDNEALFSYFINILLKYIKLCQKIRKLSPIVSKTNEAIASLEETSTYDIFEIPIVNFVKNNLTKLATKSKFVLLFLAQLYAYNGSHYEEAQGRVRTKTIKRAARQIVEKYYAKLTLDFQINKKITEEVAIIPSKRMKNKVAGFVTHLMKRIQKGPVRGISLKLQEEERERRLDFVPEKSQIDVNVIYVEPDTVRMIKSLGINISNMKIHNPMINTNHQKQNRMNAQY</sequence>
<dbReference type="Pfam" id="PF00833">
    <property type="entry name" value="Ribosomal_S17e"/>
    <property type="match status" value="1"/>
</dbReference>
<evidence type="ECO:0000256" key="3">
    <source>
        <dbReference type="ARBA" id="ARBA00023274"/>
    </source>
</evidence>
<dbReference type="Gene3D" id="1.25.40.120">
    <property type="entry name" value="Protein prenylyltransferase"/>
    <property type="match status" value="2"/>
</dbReference>
<dbReference type="PaxDb" id="73239-Q7RH86"/>
<dbReference type="Proteomes" id="UP000008553">
    <property type="component" value="Unassembled WGS sequence"/>
</dbReference>
<evidence type="ECO:0000256" key="1">
    <source>
        <dbReference type="ARBA" id="ARBA00010444"/>
    </source>
</evidence>
<dbReference type="AlphaFoldDB" id="Q7RH86"/>
<dbReference type="GO" id="GO:0005829">
    <property type="term" value="C:cytosol"/>
    <property type="evidence" value="ECO:0007669"/>
    <property type="project" value="UniProtKB-ARBA"/>
</dbReference>
<dbReference type="PROSITE" id="PS51147">
    <property type="entry name" value="PFTA"/>
    <property type="match status" value="2"/>
</dbReference>
<dbReference type="FunFam" id="1.10.60.20:FF:000001">
    <property type="entry name" value="40S ribosomal protein S17"/>
    <property type="match status" value="1"/>
</dbReference>
<name>Q7RH86_PLAYO</name>
<dbReference type="InterPro" id="IPR018273">
    <property type="entry name" value="Ribosomal_eS17_CS"/>
</dbReference>
<keyword evidence="3" id="KW-0687">Ribonucleoprotein</keyword>
<evidence type="ECO:0000256" key="2">
    <source>
        <dbReference type="ARBA" id="ARBA00022980"/>
    </source>
</evidence>
<dbReference type="GO" id="GO:1990904">
    <property type="term" value="C:ribonucleoprotein complex"/>
    <property type="evidence" value="ECO:0007669"/>
    <property type="project" value="UniProtKB-KW"/>
</dbReference>
<evidence type="ECO:0000313" key="5">
    <source>
        <dbReference type="Proteomes" id="UP000008553"/>
    </source>
</evidence>
<keyword evidence="2" id="KW-0689">Ribosomal protein</keyword>
<dbReference type="SUPFAM" id="SSF48439">
    <property type="entry name" value="Protein prenylyltransferase"/>
    <property type="match status" value="1"/>
</dbReference>
<evidence type="ECO:0000313" key="4">
    <source>
        <dbReference type="EMBL" id="EAA15921.1"/>
    </source>
</evidence>
<gene>
    <name evidence="4" type="ORF">PY04103</name>
</gene>
<reference evidence="4 5" key="1">
    <citation type="journal article" date="2002" name="Nature">
        <title>Genome sequence and comparative analysis of the model rodent malaria parasite Plasmodium yoelii yoelii.</title>
        <authorList>
            <person name="Carlton J.M."/>
            <person name="Angiuoli S.V."/>
            <person name="Suh B.B."/>
            <person name="Kooij T.W."/>
            <person name="Pertea M."/>
            <person name="Silva J.C."/>
            <person name="Ermolaeva M.D."/>
            <person name="Allen J.E."/>
            <person name="Selengut J.D."/>
            <person name="Koo H.L."/>
            <person name="Peterson J.D."/>
            <person name="Pop M."/>
            <person name="Kosack D.S."/>
            <person name="Shumway M.F."/>
            <person name="Bidwell S.L."/>
            <person name="Shallom S.J."/>
            <person name="van Aken S.E."/>
            <person name="Riedmuller S.B."/>
            <person name="Feldblyum T.V."/>
            <person name="Cho J.K."/>
            <person name="Quackenbush J."/>
            <person name="Sedegah M."/>
            <person name="Shoaibi A."/>
            <person name="Cummings L.M."/>
            <person name="Florens L."/>
            <person name="Yates J.R."/>
            <person name="Raine J.D."/>
            <person name="Sinden R.E."/>
            <person name="Harris M.A."/>
            <person name="Cunningham D.A."/>
            <person name="Preiser P.R."/>
            <person name="Bergman L.W."/>
            <person name="Vaidya A.B."/>
            <person name="van Lin L.H."/>
            <person name="Janse C.J."/>
            <person name="Waters A.P."/>
            <person name="Smith H.O."/>
            <person name="White O.R."/>
            <person name="Salzberg S.L."/>
            <person name="Venter J.C."/>
            <person name="Fraser C.M."/>
            <person name="Hoffman S.L."/>
            <person name="Gardner M.J."/>
            <person name="Carucci D.J."/>
        </authorList>
    </citation>
    <scope>NUCLEOTIDE SEQUENCE [LARGE SCALE GENOMIC DNA]</scope>
    <source>
        <strain evidence="4 5">17XNL</strain>
    </source>
</reference>
<comment type="caution">
    <text evidence="4">The sequence shown here is derived from an EMBL/GenBank/DDBJ whole genome shotgun (WGS) entry which is preliminary data.</text>
</comment>
<dbReference type="InParanoid" id="Q7RH86"/>
<dbReference type="InterPro" id="IPR001210">
    <property type="entry name" value="Ribosomal_eS17"/>
</dbReference>
<dbReference type="GO" id="GO:0008318">
    <property type="term" value="F:protein prenyltransferase activity"/>
    <property type="evidence" value="ECO:0007669"/>
    <property type="project" value="InterPro"/>
</dbReference>
<comment type="similarity">
    <text evidence="1">Belongs to the eukaryotic ribosomal protein eS17 family.</text>
</comment>
<dbReference type="Pfam" id="PF01239">
    <property type="entry name" value="PPTA"/>
    <property type="match status" value="2"/>
</dbReference>
<dbReference type="InterPro" id="IPR002088">
    <property type="entry name" value="Prenyl_trans_a"/>
</dbReference>
<accession>Q7RH86</accession>
<dbReference type="PROSITE" id="PS00712">
    <property type="entry name" value="RIBOSOMAL_S17E"/>
    <property type="match status" value="1"/>
</dbReference>
<dbReference type="SUPFAM" id="SSF116820">
    <property type="entry name" value="Rps17e-like"/>
    <property type="match status" value="1"/>
</dbReference>
<dbReference type="STRING" id="73239.Q7RH86"/>
<dbReference type="EMBL" id="AABL01001229">
    <property type="protein sequence ID" value="EAA15921.1"/>
    <property type="molecule type" value="Genomic_DNA"/>
</dbReference>
<dbReference type="PANTHER" id="PTHR10732">
    <property type="entry name" value="40S RIBOSOMAL PROTEIN S17"/>
    <property type="match status" value="1"/>
</dbReference>
<keyword evidence="5" id="KW-1185">Reference proteome</keyword>
<dbReference type="GO" id="GO:0003735">
    <property type="term" value="F:structural constituent of ribosome"/>
    <property type="evidence" value="ECO:0007669"/>
    <property type="project" value="InterPro"/>
</dbReference>
<dbReference type="InterPro" id="IPR036401">
    <property type="entry name" value="Ribosomal_eS17_sf"/>
</dbReference>